<name>A0AAJ0B3K7_9PEZI</name>
<sequence length="687" mass="74956">MAVVIGEYHVQAWKFSISYKLGLKPPDTSGGVGLQARDHTTAQPGSETRINPPATGSSSVPPWEHSDGRTAEFQNVGPREHEPAERTSTPSHDLGDGQDLDLPESGVPLLDEIDGGELKSQRGIHALLIEESTSPRLLIRGLGQVHGQLSHTDDTGVSILALEFLLTLSNGDQQRSPISFEFSLKVQAGRGQETEHGKGPEPEVIDFAPHGEENRRGKRSGLSTTMLWADRGSSRSSGCLWLWDPLPQAQGSRIAIAIKNPSRDAIILKASVRSKMETWPGMTGMKNMRRFAGETRITVIPKPPTEGPMPMWEDMGSDFLRNLLDTYELDSGDASAAEAAAVAEEKDKAGDEAPPRSHQSTPQVSPQGEVGGAPRNDGVPAKESTFSRPSQSPTAPDAPAAERARGAPDTTTSGTSDLSHVQRKLIFDHKPQVLIRTSKFEMELGILSILVEGNNLGCARMETWQRNISLGQISLGRPISFGGWLPREWITKRGPELGDNQKLYFVIGIFEPSRDKPVETIVKVGDGRKNDNFSKDVSRAVRKLRGLHRFLSLKSVAGFAIYECGAHGRHTHIKDPEAEQYLVALFEAWRAGEVFKAQWQDWIMKNLNRGNPQPAAGSYSIRLVLRWDTYRISFAIMLPVFLSIIAGVTYQELTGDVQTAWSIASYVVTGVGVVAALLTLVTALGPS</sequence>
<comment type="caution">
    <text evidence="3">The sequence shown here is derived from an EMBL/GenBank/DDBJ whole genome shotgun (WGS) entry which is preliminary data.</text>
</comment>
<keyword evidence="4" id="KW-1185">Reference proteome</keyword>
<evidence type="ECO:0000256" key="1">
    <source>
        <dbReference type="SAM" id="MobiDB-lite"/>
    </source>
</evidence>
<evidence type="ECO:0000313" key="4">
    <source>
        <dbReference type="Proteomes" id="UP001239445"/>
    </source>
</evidence>
<reference evidence="3" key="1">
    <citation type="submission" date="2023-06" db="EMBL/GenBank/DDBJ databases">
        <title>Genome-scale phylogeny and comparative genomics of the fungal order Sordariales.</title>
        <authorList>
            <consortium name="Lawrence Berkeley National Laboratory"/>
            <person name="Hensen N."/>
            <person name="Bonometti L."/>
            <person name="Westerberg I."/>
            <person name="Brannstrom I.O."/>
            <person name="Guillou S."/>
            <person name="Cros-Aarteil S."/>
            <person name="Calhoun S."/>
            <person name="Haridas S."/>
            <person name="Kuo A."/>
            <person name="Mondo S."/>
            <person name="Pangilinan J."/>
            <person name="Riley R."/>
            <person name="Labutti K."/>
            <person name="Andreopoulos B."/>
            <person name="Lipzen A."/>
            <person name="Chen C."/>
            <person name="Yanf M."/>
            <person name="Daum C."/>
            <person name="Ng V."/>
            <person name="Clum A."/>
            <person name="Steindorff A."/>
            <person name="Ohm R."/>
            <person name="Martin F."/>
            <person name="Silar P."/>
            <person name="Natvig D."/>
            <person name="Lalanne C."/>
            <person name="Gautier V."/>
            <person name="Ament-Velasquez S.L."/>
            <person name="Kruys A."/>
            <person name="Hutchinson M.I."/>
            <person name="Powell A.J."/>
            <person name="Barry K."/>
            <person name="Miller A.N."/>
            <person name="Grigoriev I.V."/>
            <person name="Debuchy R."/>
            <person name="Gladieux P."/>
            <person name="Thoren M.H."/>
            <person name="Johannesson H."/>
        </authorList>
    </citation>
    <scope>NUCLEOTIDE SEQUENCE</scope>
    <source>
        <strain evidence="3">PSN4</strain>
    </source>
</reference>
<evidence type="ECO:0000313" key="3">
    <source>
        <dbReference type="EMBL" id="KAK1751058.1"/>
    </source>
</evidence>
<accession>A0AAJ0B3K7</accession>
<keyword evidence="2" id="KW-0472">Membrane</keyword>
<feature type="compositionally biased region" description="Polar residues" evidence="1">
    <location>
        <begin position="357"/>
        <end position="366"/>
    </location>
</feature>
<feature type="region of interest" description="Disordered" evidence="1">
    <location>
        <begin position="30"/>
        <end position="105"/>
    </location>
</feature>
<feature type="region of interest" description="Disordered" evidence="1">
    <location>
        <begin position="335"/>
        <end position="418"/>
    </location>
</feature>
<protein>
    <recommendedName>
        <fullName evidence="5">Transmembrane protein</fullName>
    </recommendedName>
</protein>
<keyword evidence="2" id="KW-1133">Transmembrane helix</keyword>
<evidence type="ECO:0000256" key="2">
    <source>
        <dbReference type="SAM" id="Phobius"/>
    </source>
</evidence>
<evidence type="ECO:0008006" key="5">
    <source>
        <dbReference type="Google" id="ProtNLM"/>
    </source>
</evidence>
<dbReference type="Proteomes" id="UP001239445">
    <property type="component" value="Unassembled WGS sequence"/>
</dbReference>
<organism evidence="3 4">
    <name type="scientific">Echria macrotheca</name>
    <dbReference type="NCBI Taxonomy" id="438768"/>
    <lineage>
        <taxon>Eukaryota</taxon>
        <taxon>Fungi</taxon>
        <taxon>Dikarya</taxon>
        <taxon>Ascomycota</taxon>
        <taxon>Pezizomycotina</taxon>
        <taxon>Sordariomycetes</taxon>
        <taxon>Sordariomycetidae</taxon>
        <taxon>Sordariales</taxon>
        <taxon>Schizotheciaceae</taxon>
        <taxon>Echria</taxon>
    </lineage>
</organism>
<feature type="compositionally biased region" description="Polar residues" evidence="1">
    <location>
        <begin position="41"/>
        <end position="60"/>
    </location>
</feature>
<feature type="compositionally biased region" description="Basic and acidic residues" evidence="1">
    <location>
        <begin position="192"/>
        <end position="201"/>
    </location>
</feature>
<feature type="transmembrane region" description="Helical" evidence="2">
    <location>
        <begin position="632"/>
        <end position="651"/>
    </location>
</feature>
<feature type="compositionally biased region" description="Polar residues" evidence="1">
    <location>
        <begin position="384"/>
        <end position="394"/>
    </location>
</feature>
<dbReference type="AlphaFoldDB" id="A0AAJ0B3K7"/>
<gene>
    <name evidence="3" type="ORF">QBC47DRAFT_464270</name>
</gene>
<feature type="compositionally biased region" description="Basic and acidic residues" evidence="1">
    <location>
        <begin position="343"/>
        <end position="355"/>
    </location>
</feature>
<dbReference type="EMBL" id="MU839843">
    <property type="protein sequence ID" value="KAK1751058.1"/>
    <property type="molecule type" value="Genomic_DNA"/>
</dbReference>
<proteinExistence type="predicted"/>
<keyword evidence="2" id="KW-0812">Transmembrane</keyword>
<feature type="transmembrane region" description="Helical" evidence="2">
    <location>
        <begin position="663"/>
        <end position="684"/>
    </location>
</feature>
<feature type="region of interest" description="Disordered" evidence="1">
    <location>
        <begin position="189"/>
        <end position="220"/>
    </location>
</feature>
<feature type="compositionally biased region" description="Polar residues" evidence="1">
    <location>
        <begin position="409"/>
        <end position="418"/>
    </location>
</feature>